<reference evidence="9" key="1">
    <citation type="submission" date="2025-08" db="UniProtKB">
        <authorList>
            <consortium name="RefSeq"/>
        </authorList>
    </citation>
    <scope>IDENTIFICATION</scope>
</reference>
<dbReference type="InterPro" id="IPR013087">
    <property type="entry name" value="Znf_C2H2_type"/>
</dbReference>
<dbReference type="InterPro" id="IPR036236">
    <property type="entry name" value="Znf_C2H2_sf"/>
</dbReference>
<evidence type="ECO:0000256" key="3">
    <source>
        <dbReference type="ARBA" id="ARBA00022771"/>
    </source>
</evidence>
<dbReference type="Gene3D" id="3.30.160.60">
    <property type="entry name" value="Classic Zinc Finger"/>
    <property type="match status" value="14"/>
</dbReference>
<feature type="compositionally biased region" description="Polar residues" evidence="6">
    <location>
        <begin position="301"/>
        <end position="311"/>
    </location>
</feature>
<dbReference type="SMART" id="SM00355">
    <property type="entry name" value="ZnF_C2H2"/>
    <property type="match status" value="14"/>
</dbReference>
<feature type="compositionally biased region" description="Acidic residues" evidence="6">
    <location>
        <begin position="270"/>
        <end position="290"/>
    </location>
</feature>
<feature type="domain" description="C2H2-type" evidence="7">
    <location>
        <begin position="459"/>
        <end position="486"/>
    </location>
</feature>
<feature type="domain" description="C2H2-type" evidence="7">
    <location>
        <begin position="375"/>
        <end position="402"/>
    </location>
</feature>
<dbReference type="GO" id="GO:0045596">
    <property type="term" value="P:negative regulation of cell differentiation"/>
    <property type="evidence" value="ECO:0007669"/>
    <property type="project" value="UniProtKB-ARBA"/>
</dbReference>
<evidence type="ECO:0000256" key="4">
    <source>
        <dbReference type="ARBA" id="ARBA00022833"/>
    </source>
</evidence>
<evidence type="ECO:0000259" key="7">
    <source>
        <dbReference type="PROSITE" id="PS50157"/>
    </source>
</evidence>
<protein>
    <submittedName>
        <fullName evidence="9">Zinc finger protein 345</fullName>
    </submittedName>
</protein>
<dbReference type="Pfam" id="PF00096">
    <property type="entry name" value="zf-C2H2"/>
    <property type="match status" value="13"/>
</dbReference>
<evidence type="ECO:0000256" key="6">
    <source>
        <dbReference type="SAM" id="MobiDB-lite"/>
    </source>
</evidence>
<feature type="domain" description="C2H2-type" evidence="7">
    <location>
        <begin position="719"/>
        <end position="746"/>
    </location>
</feature>
<name>A0A1S3QP38_SALSA</name>
<dbReference type="GO" id="GO:0008270">
    <property type="term" value="F:zinc ion binding"/>
    <property type="evidence" value="ECO:0007669"/>
    <property type="project" value="UniProtKB-KW"/>
</dbReference>
<dbReference type="PaxDb" id="8030-ENSSSAP00000000868"/>
<feature type="domain" description="C2H2-type" evidence="7">
    <location>
        <begin position="319"/>
        <end position="346"/>
    </location>
</feature>
<dbReference type="AlphaFoldDB" id="A0A1S3QP38"/>
<dbReference type="SUPFAM" id="SSF57667">
    <property type="entry name" value="beta-beta-alpha zinc fingers"/>
    <property type="match status" value="7"/>
</dbReference>
<dbReference type="RefSeq" id="XP_014041726.2">
    <property type="nucleotide sequence ID" value="XM_014186251.2"/>
</dbReference>
<dbReference type="PROSITE" id="PS00028">
    <property type="entry name" value="ZINC_FINGER_C2H2_1"/>
    <property type="match status" value="14"/>
</dbReference>
<keyword evidence="4" id="KW-0862">Zinc</keyword>
<keyword evidence="3 5" id="KW-0863">Zinc-finger</keyword>
<feature type="domain" description="C2H2-type" evidence="7">
    <location>
        <begin position="431"/>
        <end position="458"/>
    </location>
</feature>
<dbReference type="InterPro" id="IPR050329">
    <property type="entry name" value="GLI_C2H2-zinc-finger"/>
</dbReference>
<feature type="domain" description="C2H2-type" evidence="7">
    <location>
        <begin position="691"/>
        <end position="718"/>
    </location>
</feature>
<dbReference type="GO" id="GO:0005634">
    <property type="term" value="C:nucleus"/>
    <property type="evidence" value="ECO:0007669"/>
    <property type="project" value="UniProtKB-SubCell"/>
</dbReference>
<dbReference type="Bgee" id="ENSSSAG00000000520">
    <property type="expression patterns" value="Expressed in ovary and 18 other cell types or tissues"/>
</dbReference>
<sequence length="831" mass="93720">MSEQFPQQRQITMTEVVAGKTVASAERIKICEDWVHTCTAVNMPLSKSDHSSMRQFLKEKVINGGAIPGYHQLQEKYLGDVYLKVKEELKQHLAGKPVAVIFDETPDVEGRCVCGQSAPQSVEKLHEMLQDHELVQLLQIQLNIMADTCKVILQLLDIFQKAGKTCTMTPLIRHSRTFPAASHNPDQTHSESGYIFPACSTRPNNFLKFFSAKQLATGNQFQIHLQPTMSEPGSGCGVPAQRSSQRGPEMLSVKLGDCNQTVELNVIVKEEEEDREINEREEEEREEDRDSVDSGEIPNPDSVNKPSSTASRLPGRGSYSCPQCEKSFSSLTILKNHQRVHTGEKPFHCSACGKSFSEKANLKRHERLHSGEKPYHCTQCGKSFNHSGSLKEHQRVHTGEKPYHCSLCRKHFSQPGSLKKHQRIHTGEKPYHCSQCGKNFRFAGDLKNHQRSHSGEKPYHCSQCGEGFTQLRRLKSHQRKHIGGKPVCALNVIVKEEEVEREIKEEEKREVEEEEDNSGIVDPDTSTLPGCGRYPCHQCGKSFRSSSNLQNHQKVHTGENPYHCSECGEGFTQLQRLKSHQRIHIGGKPVCALNVIVKEEGSEREIKMEEKREVEEDNSSVVDPDTSRLPGRGRYPCHQCGKSFRSSSNLKNHQRVHTGEKPYHCSQCGRGFSEKVNLKRHGKVHSGKKPYHCTQCEKSFNYSGSLKEHQRIHTGEKPYHCSLCGKSFSQPGNLKKHQRIHTGEKPYHCSLCGKSFSQPGNLKKHQRVHTGEKLYHCSQCGGGFTQLRSLKSHEKIHIGGKPACAFNVIVKEEEEEEGENKDVEGEESDVK</sequence>
<gene>
    <name evidence="9" type="primary">LOC106594864</name>
</gene>
<dbReference type="PANTHER" id="PTHR19818">
    <property type="entry name" value="ZINC FINGER PROTEIN ZIC AND GLI"/>
    <property type="match status" value="1"/>
</dbReference>
<feature type="domain" description="C2H2-type" evidence="7">
    <location>
        <begin position="347"/>
        <end position="374"/>
    </location>
</feature>
<evidence type="ECO:0000313" key="9">
    <source>
        <dbReference type="RefSeq" id="XP_014041726.2"/>
    </source>
</evidence>
<dbReference type="GO" id="GO:0003677">
    <property type="term" value="F:DNA binding"/>
    <property type="evidence" value="ECO:0007669"/>
    <property type="project" value="UniProtKB-KW"/>
</dbReference>
<dbReference type="GeneID" id="106594864"/>
<feature type="domain" description="C2H2-type" evidence="7">
    <location>
        <begin position="747"/>
        <end position="774"/>
    </location>
</feature>
<evidence type="ECO:0000256" key="5">
    <source>
        <dbReference type="PROSITE-ProRule" id="PRU00042"/>
    </source>
</evidence>
<feature type="domain" description="C2H2-type" evidence="7">
    <location>
        <begin position="635"/>
        <end position="662"/>
    </location>
</feature>
<evidence type="ECO:0000256" key="1">
    <source>
        <dbReference type="ARBA" id="ARBA00022723"/>
    </source>
</evidence>
<feature type="region of interest" description="Disordered" evidence="6">
    <location>
        <begin position="504"/>
        <end position="524"/>
    </location>
</feature>
<feature type="domain" description="C2H2-type" evidence="7">
    <location>
        <begin position="562"/>
        <end position="589"/>
    </location>
</feature>
<keyword evidence="2" id="KW-0677">Repeat</keyword>
<feature type="region of interest" description="Disordered" evidence="6">
    <location>
        <begin position="607"/>
        <end position="628"/>
    </location>
</feature>
<feature type="region of interest" description="Disordered" evidence="6">
    <location>
        <begin position="267"/>
        <end position="318"/>
    </location>
</feature>
<feature type="domain" description="C2H2-type" evidence="7">
    <location>
        <begin position="663"/>
        <end position="690"/>
    </location>
</feature>
<keyword evidence="1" id="KW-0479">Metal-binding</keyword>
<feature type="domain" description="C2H2-type" evidence="7">
    <location>
        <begin position="534"/>
        <end position="561"/>
    </location>
</feature>
<feature type="domain" description="C2H2-type" evidence="7">
    <location>
        <begin position="775"/>
        <end position="802"/>
    </location>
</feature>
<accession>A0A1S3QP38</accession>
<feature type="domain" description="C2H2-type" evidence="7">
    <location>
        <begin position="403"/>
        <end position="430"/>
    </location>
</feature>
<dbReference type="GO" id="GO:0000981">
    <property type="term" value="F:DNA-binding transcription factor activity, RNA polymerase II-specific"/>
    <property type="evidence" value="ECO:0007669"/>
    <property type="project" value="TreeGrafter"/>
</dbReference>
<dbReference type="GO" id="GO:0000122">
    <property type="term" value="P:negative regulation of transcription by RNA polymerase II"/>
    <property type="evidence" value="ECO:0007669"/>
    <property type="project" value="UniProtKB-ARBA"/>
</dbReference>
<proteinExistence type="predicted"/>
<dbReference type="PANTHER" id="PTHR19818:SF158">
    <property type="entry name" value="C2H2-TYPE DOMAIN-CONTAINING PROTEIN-RELATED"/>
    <property type="match status" value="1"/>
</dbReference>
<dbReference type="PROSITE" id="PS50157">
    <property type="entry name" value="ZINC_FINGER_C2H2_2"/>
    <property type="match status" value="14"/>
</dbReference>
<organism evidence="8 9">
    <name type="scientific">Salmo salar</name>
    <name type="common">Atlantic salmon</name>
    <dbReference type="NCBI Taxonomy" id="8030"/>
    <lineage>
        <taxon>Eukaryota</taxon>
        <taxon>Metazoa</taxon>
        <taxon>Chordata</taxon>
        <taxon>Craniata</taxon>
        <taxon>Vertebrata</taxon>
        <taxon>Euteleostomi</taxon>
        <taxon>Actinopterygii</taxon>
        <taxon>Neopterygii</taxon>
        <taxon>Teleostei</taxon>
        <taxon>Protacanthopterygii</taxon>
        <taxon>Salmoniformes</taxon>
        <taxon>Salmonidae</taxon>
        <taxon>Salmoninae</taxon>
        <taxon>Salmo</taxon>
    </lineage>
</organism>
<dbReference type="KEGG" id="sasa:106594864"/>
<evidence type="ECO:0000256" key="2">
    <source>
        <dbReference type="ARBA" id="ARBA00022737"/>
    </source>
</evidence>
<feature type="region of interest" description="Disordered" evidence="6">
    <location>
        <begin position="230"/>
        <end position="254"/>
    </location>
</feature>
<dbReference type="Proteomes" id="UP001652741">
    <property type="component" value="Chromosome ssa02"/>
</dbReference>
<evidence type="ECO:0000313" key="8">
    <source>
        <dbReference type="Proteomes" id="UP001652741"/>
    </source>
</evidence>
<keyword evidence="8" id="KW-1185">Reference proteome</keyword>